<dbReference type="InterPro" id="IPR055170">
    <property type="entry name" value="GFO_IDH_MocA-like_dom"/>
</dbReference>
<evidence type="ECO:0000313" key="4">
    <source>
        <dbReference type="Proteomes" id="UP000583556"/>
    </source>
</evidence>
<dbReference type="SUPFAM" id="SSF55347">
    <property type="entry name" value="Glyceraldehyde-3-phosphate dehydrogenase-like, C-terminal domain"/>
    <property type="match status" value="1"/>
</dbReference>
<name>A0A7Y0BMG7_9SPHN</name>
<dbReference type="SUPFAM" id="SSF51735">
    <property type="entry name" value="NAD(P)-binding Rossmann-fold domains"/>
    <property type="match status" value="1"/>
</dbReference>
<keyword evidence="4" id="KW-1185">Reference proteome</keyword>
<feature type="domain" description="Gfo/Idh/MocA-like oxidoreductase N-terminal" evidence="1">
    <location>
        <begin position="14"/>
        <end position="139"/>
    </location>
</feature>
<accession>A0A7Y0BMG7</accession>
<evidence type="ECO:0000259" key="1">
    <source>
        <dbReference type="Pfam" id="PF01408"/>
    </source>
</evidence>
<gene>
    <name evidence="3" type="ORF">HHL27_04245</name>
</gene>
<comment type="caution">
    <text evidence="3">The sequence shown here is derived from an EMBL/GenBank/DDBJ whole genome shotgun (WGS) entry which is preliminary data.</text>
</comment>
<organism evidence="3 4">
    <name type="scientific">Novosphingobium olei</name>
    <dbReference type="NCBI Taxonomy" id="2728851"/>
    <lineage>
        <taxon>Bacteria</taxon>
        <taxon>Pseudomonadati</taxon>
        <taxon>Pseudomonadota</taxon>
        <taxon>Alphaproteobacteria</taxon>
        <taxon>Sphingomonadales</taxon>
        <taxon>Sphingomonadaceae</taxon>
        <taxon>Novosphingobium</taxon>
    </lineage>
</organism>
<dbReference type="AlphaFoldDB" id="A0A7Y0BMG7"/>
<dbReference type="InterPro" id="IPR000683">
    <property type="entry name" value="Gfo/Idh/MocA-like_OxRdtase_N"/>
</dbReference>
<protein>
    <submittedName>
        <fullName evidence="3">Gfo/Idh/MocA family oxidoreductase</fullName>
    </submittedName>
</protein>
<dbReference type="GO" id="GO:0000166">
    <property type="term" value="F:nucleotide binding"/>
    <property type="evidence" value="ECO:0007669"/>
    <property type="project" value="InterPro"/>
</dbReference>
<sequence>MTVPPTSGLSAPVRLAMVGGGPGAFIGPVHRMAAELDRKVELVAGAFSRDPDRSRAAGAAWGLDPARCHSDYRALFAAEATRPDGAELVAIVTPNATHFAIASAALEAGFHVLSDKPATATLDEAIALRTLAARAHAHYGLTFTYTGYPLVRRMRELVAQGAIGAVRKVVVDYTQGWLWRPLEAEQDQKQAGWRTDPGQAGVGGCVADIGVHAFNLAEYVAGLSVTDLCADLSSIVPGRTLDDDCNVLLRFANGAPGVLHASQVATGARNGLTLKVWGETGGLIWRHEASEELVLERPGEPTATYHAGETSAGLASPRLPAGHPQGFIEAFANIYSDFAAGIRAGLPSPDVPGIVDGVRSMAFIAKALESARAREWRALRED</sequence>
<dbReference type="PANTHER" id="PTHR43708:SF3">
    <property type="entry name" value="OXIDOREDUCTASE"/>
    <property type="match status" value="1"/>
</dbReference>
<dbReference type="RefSeq" id="WP_169492160.1">
    <property type="nucleotide sequence ID" value="NZ_JABBGM010000002.1"/>
</dbReference>
<dbReference type="Pfam" id="PF22725">
    <property type="entry name" value="GFO_IDH_MocA_C3"/>
    <property type="match status" value="1"/>
</dbReference>
<dbReference type="Gene3D" id="3.30.360.10">
    <property type="entry name" value="Dihydrodipicolinate Reductase, domain 2"/>
    <property type="match status" value="1"/>
</dbReference>
<evidence type="ECO:0000259" key="2">
    <source>
        <dbReference type="Pfam" id="PF22725"/>
    </source>
</evidence>
<feature type="domain" description="GFO/IDH/MocA-like oxidoreductase" evidence="2">
    <location>
        <begin position="151"/>
        <end position="283"/>
    </location>
</feature>
<dbReference type="Pfam" id="PF01408">
    <property type="entry name" value="GFO_IDH_MocA"/>
    <property type="match status" value="1"/>
</dbReference>
<dbReference type="InterPro" id="IPR036291">
    <property type="entry name" value="NAD(P)-bd_dom_sf"/>
</dbReference>
<dbReference type="Gene3D" id="3.40.50.720">
    <property type="entry name" value="NAD(P)-binding Rossmann-like Domain"/>
    <property type="match status" value="1"/>
</dbReference>
<dbReference type="Proteomes" id="UP000583556">
    <property type="component" value="Unassembled WGS sequence"/>
</dbReference>
<dbReference type="InterPro" id="IPR051317">
    <property type="entry name" value="Gfo/Idh/MocA_oxidoreduct"/>
</dbReference>
<dbReference type="EMBL" id="JABBGM010000002">
    <property type="protein sequence ID" value="NML92878.1"/>
    <property type="molecule type" value="Genomic_DNA"/>
</dbReference>
<reference evidence="3 4" key="1">
    <citation type="submission" date="2020-04" db="EMBL/GenBank/DDBJ databases">
        <title>Novosphingobium sp. TW-4 isolated from soil.</title>
        <authorList>
            <person name="Dahal R.H."/>
            <person name="Chaudhary D.K."/>
        </authorList>
    </citation>
    <scope>NUCLEOTIDE SEQUENCE [LARGE SCALE GENOMIC DNA]</scope>
    <source>
        <strain evidence="3 4">TW-4</strain>
    </source>
</reference>
<evidence type="ECO:0000313" key="3">
    <source>
        <dbReference type="EMBL" id="NML92878.1"/>
    </source>
</evidence>
<proteinExistence type="predicted"/>
<dbReference type="PANTHER" id="PTHR43708">
    <property type="entry name" value="CONSERVED EXPRESSED OXIDOREDUCTASE (EUROFUNG)"/>
    <property type="match status" value="1"/>
</dbReference>